<evidence type="ECO:0000259" key="1">
    <source>
        <dbReference type="Pfam" id="PF00144"/>
    </source>
</evidence>
<keyword evidence="3" id="KW-1185">Reference proteome</keyword>
<reference evidence="3" key="1">
    <citation type="submission" date="2016-11" db="EMBL/GenBank/DDBJ databases">
        <authorList>
            <person name="Varghese N."/>
            <person name="Submissions S."/>
        </authorList>
    </citation>
    <scope>NUCLEOTIDE SEQUENCE [LARGE SCALE GENOMIC DNA]</scope>
    <source>
        <strain evidence="3">DSM 18829</strain>
    </source>
</reference>
<dbReference type="InterPro" id="IPR012338">
    <property type="entry name" value="Beta-lactam/transpept-like"/>
</dbReference>
<name>A0A1M6CWN3_9FLAO</name>
<organism evidence="2 3">
    <name type="scientific">Flavobacterium terrae</name>
    <dbReference type="NCBI Taxonomy" id="415425"/>
    <lineage>
        <taxon>Bacteria</taxon>
        <taxon>Pseudomonadati</taxon>
        <taxon>Bacteroidota</taxon>
        <taxon>Flavobacteriia</taxon>
        <taxon>Flavobacteriales</taxon>
        <taxon>Flavobacteriaceae</taxon>
        <taxon>Flavobacterium</taxon>
    </lineage>
</organism>
<evidence type="ECO:0000313" key="3">
    <source>
        <dbReference type="Proteomes" id="UP000184488"/>
    </source>
</evidence>
<protein>
    <submittedName>
        <fullName evidence="2">CubicO group peptidase, beta-lactamase class C family</fullName>
    </submittedName>
</protein>
<dbReference type="Pfam" id="PF00144">
    <property type="entry name" value="Beta-lactamase"/>
    <property type="match status" value="1"/>
</dbReference>
<dbReference type="Proteomes" id="UP000184488">
    <property type="component" value="Unassembled WGS sequence"/>
</dbReference>
<gene>
    <name evidence="2" type="ORF">SAMN05444363_1137</name>
</gene>
<evidence type="ECO:0000313" key="2">
    <source>
        <dbReference type="EMBL" id="SHI65406.1"/>
    </source>
</evidence>
<dbReference type="STRING" id="415425.SAMN05444363_1137"/>
<proteinExistence type="predicted"/>
<feature type="domain" description="Beta-lactamase-related" evidence="1">
    <location>
        <begin position="82"/>
        <end position="190"/>
    </location>
</feature>
<dbReference type="PANTHER" id="PTHR46825:SF9">
    <property type="entry name" value="BETA-LACTAMASE-RELATED DOMAIN-CONTAINING PROTEIN"/>
    <property type="match status" value="1"/>
</dbReference>
<dbReference type="InterPro" id="IPR050491">
    <property type="entry name" value="AmpC-like"/>
</dbReference>
<sequence length="396" mass="44847">MKFDFVKFRNNLNAMMQESAPDGYRFICVTEELVYLLGDTSSFDQNKLESKLKTNHIKIGKNSGIGFGSGGARRTAIDPPQMTASINDRFNVASMSKTITAATVLNILQDKDLPVTTLVKDFLPSNWKLHPTVQTLTFQDFLTHRTGFTVGEDGHDFAKIKSSMELGPTNLPKKNWEYRNINYSVFRVIIPLLNSYNRFTKQVGLIFRSDTNLEEAYANEYMRIVNERVLIPSGVVGANCNSRGSFRGLETTLLYEYQHSPKNHGYDYLTNDYLYSGAHGWAISVVDFAKFVQTFLFTEIIVSDDMKKQMLPLLPYPDPGFGMYANIDSKSGNTSYGHGGWIPFSEKIQIASWWLCFKNNNLIVVSLSNAGHKPPPHPNWSDSCIKIYNESWSNEI</sequence>
<dbReference type="PANTHER" id="PTHR46825">
    <property type="entry name" value="D-ALANYL-D-ALANINE-CARBOXYPEPTIDASE/ENDOPEPTIDASE AMPH"/>
    <property type="match status" value="1"/>
</dbReference>
<accession>A0A1M6CWN3</accession>
<dbReference type="EMBL" id="FQZI01000002">
    <property type="protein sequence ID" value="SHI65406.1"/>
    <property type="molecule type" value="Genomic_DNA"/>
</dbReference>
<dbReference type="InterPro" id="IPR001466">
    <property type="entry name" value="Beta-lactam-related"/>
</dbReference>
<dbReference type="OrthoDB" id="9793489at2"/>
<dbReference type="AlphaFoldDB" id="A0A1M6CWN3"/>
<dbReference type="RefSeq" id="WP_073309412.1">
    <property type="nucleotide sequence ID" value="NZ_FQZI01000002.1"/>
</dbReference>
<dbReference type="Gene3D" id="3.40.710.10">
    <property type="entry name" value="DD-peptidase/beta-lactamase superfamily"/>
    <property type="match status" value="1"/>
</dbReference>
<dbReference type="SUPFAM" id="SSF56601">
    <property type="entry name" value="beta-lactamase/transpeptidase-like"/>
    <property type="match status" value="1"/>
</dbReference>